<evidence type="ECO:0000259" key="8">
    <source>
        <dbReference type="PROSITE" id="PS51465"/>
    </source>
</evidence>
<keyword evidence="6" id="KW-0325">Glycoprotein</keyword>
<dbReference type="InterPro" id="IPR050159">
    <property type="entry name" value="Kazal-type_SerProtInhib"/>
</dbReference>
<reference evidence="9" key="1">
    <citation type="submission" date="2025-05" db="UniProtKB">
        <authorList>
            <consortium name="Ensembl"/>
        </authorList>
    </citation>
    <scope>IDENTIFICATION</scope>
</reference>
<evidence type="ECO:0000313" key="10">
    <source>
        <dbReference type="Proteomes" id="UP000694403"/>
    </source>
</evidence>
<feature type="chain" id="PRO_5044679971" description="Kazal-like domain-containing protein" evidence="7">
    <location>
        <begin position="29"/>
        <end position="104"/>
    </location>
</feature>
<comment type="subcellular location">
    <subcellularLocation>
        <location evidence="1">Secreted</location>
    </subcellularLocation>
</comment>
<dbReference type="GO" id="GO:0005576">
    <property type="term" value="C:extracellular region"/>
    <property type="evidence" value="ECO:0007669"/>
    <property type="project" value="UniProtKB-SubCell"/>
</dbReference>
<dbReference type="GO" id="GO:0004867">
    <property type="term" value="F:serine-type endopeptidase inhibitor activity"/>
    <property type="evidence" value="ECO:0007669"/>
    <property type="project" value="UniProtKB-KW"/>
</dbReference>
<keyword evidence="4" id="KW-0722">Serine protease inhibitor</keyword>
<name>A0A8C3SMV4_CHESE</name>
<evidence type="ECO:0000313" key="9">
    <source>
        <dbReference type="Ensembl" id="ENSCSRP00000015983.1"/>
    </source>
</evidence>
<evidence type="ECO:0000256" key="5">
    <source>
        <dbReference type="ARBA" id="ARBA00023157"/>
    </source>
</evidence>
<dbReference type="PROSITE" id="PS00282">
    <property type="entry name" value="KAZAL_1"/>
    <property type="match status" value="1"/>
</dbReference>
<dbReference type="SMART" id="SM00280">
    <property type="entry name" value="KAZAL"/>
    <property type="match status" value="1"/>
</dbReference>
<dbReference type="InterPro" id="IPR036058">
    <property type="entry name" value="Kazal_dom_sf"/>
</dbReference>
<feature type="signal peptide" evidence="7">
    <location>
        <begin position="1"/>
        <end position="28"/>
    </location>
</feature>
<sequence length="104" mass="11276">MQLGLGFLPWAQASLMLVLLGGPPGTCLQPPQANDCSAYQEPPKGQPLLCMKEYSPVCGTNGVMYDNKCLLCAAKWETGGELSLQHEGVCMKKVNPSVFYFSFT</sequence>
<dbReference type="PROSITE" id="PS51465">
    <property type="entry name" value="KAZAL_2"/>
    <property type="match status" value="1"/>
</dbReference>
<feature type="domain" description="Kazal-like" evidence="8">
    <location>
        <begin position="30"/>
        <end position="92"/>
    </location>
</feature>
<evidence type="ECO:0000256" key="4">
    <source>
        <dbReference type="ARBA" id="ARBA00022900"/>
    </source>
</evidence>
<evidence type="ECO:0000256" key="3">
    <source>
        <dbReference type="ARBA" id="ARBA00022690"/>
    </source>
</evidence>
<protein>
    <recommendedName>
        <fullName evidence="8">Kazal-like domain-containing protein</fullName>
    </recommendedName>
</protein>
<dbReference type="Proteomes" id="UP000694403">
    <property type="component" value="Unplaced"/>
</dbReference>
<proteinExistence type="predicted"/>
<keyword evidence="7" id="KW-0732">Signal</keyword>
<dbReference type="Ensembl" id="ENSCSRT00000016675.1">
    <property type="protein sequence ID" value="ENSCSRP00000015983.1"/>
    <property type="gene ID" value="ENSCSRG00000012187.1"/>
</dbReference>
<dbReference type="Pfam" id="PF00050">
    <property type="entry name" value="Kazal_1"/>
    <property type="match status" value="1"/>
</dbReference>
<dbReference type="SUPFAM" id="SSF100895">
    <property type="entry name" value="Kazal-type serine protease inhibitors"/>
    <property type="match status" value="1"/>
</dbReference>
<keyword evidence="3" id="KW-0646">Protease inhibitor</keyword>
<keyword evidence="2" id="KW-0964">Secreted</keyword>
<dbReference type="Ensembl" id="ENSCSRT00000016736.1">
    <property type="protein sequence ID" value="ENSCSRP00000016040.1"/>
    <property type="gene ID" value="ENSCSRG00000012259.1"/>
</dbReference>
<evidence type="ECO:0000256" key="2">
    <source>
        <dbReference type="ARBA" id="ARBA00022525"/>
    </source>
</evidence>
<dbReference type="InterPro" id="IPR002350">
    <property type="entry name" value="Kazal_dom"/>
</dbReference>
<dbReference type="Gene3D" id="3.30.60.30">
    <property type="match status" value="1"/>
</dbReference>
<dbReference type="AlphaFoldDB" id="A0A8C3SMV4"/>
<keyword evidence="5" id="KW-1015">Disulfide bond</keyword>
<evidence type="ECO:0000256" key="7">
    <source>
        <dbReference type="SAM" id="SignalP"/>
    </source>
</evidence>
<accession>A0A8C3SMV4</accession>
<organism evidence="9 10">
    <name type="scientific">Chelydra serpentina</name>
    <name type="common">Snapping turtle</name>
    <name type="synonym">Testudo serpentina</name>
    <dbReference type="NCBI Taxonomy" id="8475"/>
    <lineage>
        <taxon>Eukaryota</taxon>
        <taxon>Metazoa</taxon>
        <taxon>Chordata</taxon>
        <taxon>Craniata</taxon>
        <taxon>Vertebrata</taxon>
        <taxon>Euteleostomi</taxon>
        <taxon>Archelosauria</taxon>
        <taxon>Testudinata</taxon>
        <taxon>Testudines</taxon>
        <taxon>Cryptodira</taxon>
        <taxon>Durocryptodira</taxon>
        <taxon>Americhelydia</taxon>
        <taxon>Chelydroidea</taxon>
        <taxon>Chelydridae</taxon>
        <taxon>Chelydra</taxon>
    </lineage>
</organism>
<evidence type="ECO:0000256" key="1">
    <source>
        <dbReference type="ARBA" id="ARBA00004613"/>
    </source>
</evidence>
<evidence type="ECO:0000256" key="6">
    <source>
        <dbReference type="ARBA" id="ARBA00023180"/>
    </source>
</evidence>
<dbReference type="PANTHER" id="PTHR47499">
    <property type="entry name" value="SERINE PROTEASE INHIBITOR KAZAL-TYPE 7 SPINK7"/>
    <property type="match status" value="1"/>
</dbReference>
<keyword evidence="10" id="KW-1185">Reference proteome</keyword>
<dbReference type="PANTHER" id="PTHR47499:SF1">
    <property type="entry name" value="SERINE PROTEASE INHIBITOR KAZAL-TYPE 7"/>
    <property type="match status" value="1"/>
</dbReference>